<dbReference type="PANTHER" id="PTHR43941:SF1">
    <property type="entry name" value="STRUCTURAL MAINTENANCE OF CHROMOSOMES PROTEIN 2"/>
    <property type="match status" value="1"/>
</dbReference>
<dbReference type="GO" id="GO:0000785">
    <property type="term" value="C:chromatin"/>
    <property type="evidence" value="ECO:0007669"/>
    <property type="project" value="TreeGrafter"/>
</dbReference>
<dbReference type="Gene3D" id="3.40.50.300">
    <property type="entry name" value="P-loop containing nucleotide triphosphate hydrolases"/>
    <property type="match status" value="1"/>
</dbReference>
<dbReference type="OrthoDB" id="9816424at2"/>
<feature type="coiled-coil region" evidence="1">
    <location>
        <begin position="385"/>
        <end position="510"/>
    </location>
</feature>
<evidence type="ECO:0000313" key="3">
    <source>
        <dbReference type="Proteomes" id="UP000193083"/>
    </source>
</evidence>
<keyword evidence="1" id="KW-0175">Coiled coil</keyword>
<sequence length="665" mass="73570">MNTLIEGSAPPRTALVVLGMHRSGTSAIAGVLAHMGSDLPKELMPPGDANPKGYFESMKAYRLNDDLLMSAGSSWDDSAAFNTEWYASPRFPEYRARAAKVIEEEFGGSGFFVMKDPRMCRLLPFWQRVLADLDVGPRYVCIHRHPKEVAASLTRREGWPETVGLLLWLRHALEAEAGSRGQSRVFVSYDGLLSDWRATVARIGEGLGLSWPRHPDNAASDIEAFLSGELRHFRAAGETMPRHSLAFAWVARAYEVFERWAADGEQAADYAELDAVRAAFDEASPLLGVIAQETRGLQAKLAKAETALATVRAESIGHAANHATEQRKRGAAEARIAELEGQFGDNALARSQAEQALVALQESFGHQQRELDRLRGRANEDQTNIANLSSSLDEVARAKQQLESDLAQMRSAFLQRGHELDELRDQTEQDKGKIARLSGELEAARDELERLEQRHERDARHLAQMARQLAPLIRQELGAVLDSKRAEEVVARLEREKAALAVSKTSLETRLSVLSEEMARERMAAASHVSGLTAELDNLKPLEKKVEEISLELDRKAAALETIASEVNRLAAERDNLKPLEKKVEEVSSELDRKSAALEAVTTEISVIRTERDSLKPLEKKAEEAGKALEHKAAELEAFKQAVASSTSWRLTAPLRGISRLLKGR</sequence>
<keyword evidence="3" id="KW-1185">Reference proteome</keyword>
<dbReference type="Pfam" id="PF13469">
    <property type="entry name" value="Sulfotransfer_3"/>
    <property type="match status" value="1"/>
</dbReference>
<dbReference type="EMBL" id="FXBL01000004">
    <property type="protein sequence ID" value="SMH56876.1"/>
    <property type="molecule type" value="Genomic_DNA"/>
</dbReference>
<dbReference type="GO" id="GO:0003682">
    <property type="term" value="F:chromatin binding"/>
    <property type="evidence" value="ECO:0007669"/>
    <property type="project" value="TreeGrafter"/>
</dbReference>
<accession>A0A1X7PYT8</accession>
<dbReference type="RefSeq" id="WP_139832415.1">
    <property type="nucleotide sequence ID" value="NZ_FXBL01000004.1"/>
</dbReference>
<organism evidence="2 3">
    <name type="scientific">Mesorhizobium australicum</name>
    <dbReference type="NCBI Taxonomy" id="536018"/>
    <lineage>
        <taxon>Bacteria</taxon>
        <taxon>Pseudomonadati</taxon>
        <taxon>Pseudomonadota</taxon>
        <taxon>Alphaproteobacteria</taxon>
        <taxon>Hyphomicrobiales</taxon>
        <taxon>Phyllobacteriaceae</taxon>
        <taxon>Mesorhizobium</taxon>
    </lineage>
</organism>
<dbReference type="Proteomes" id="UP000193083">
    <property type="component" value="Unassembled WGS sequence"/>
</dbReference>
<dbReference type="InterPro" id="IPR027417">
    <property type="entry name" value="P-loop_NTPase"/>
</dbReference>
<dbReference type="SUPFAM" id="SSF52540">
    <property type="entry name" value="P-loop containing nucleoside triphosphate hydrolases"/>
    <property type="match status" value="1"/>
</dbReference>
<evidence type="ECO:0000256" key="1">
    <source>
        <dbReference type="SAM" id="Coils"/>
    </source>
</evidence>
<proteinExistence type="predicted"/>
<dbReference type="AlphaFoldDB" id="A0A1X7PYT8"/>
<dbReference type="GO" id="GO:0000796">
    <property type="term" value="C:condensin complex"/>
    <property type="evidence" value="ECO:0007669"/>
    <property type="project" value="TreeGrafter"/>
</dbReference>
<reference evidence="2 3" key="1">
    <citation type="submission" date="2017-04" db="EMBL/GenBank/DDBJ databases">
        <authorList>
            <person name="Afonso C.L."/>
            <person name="Miller P.J."/>
            <person name="Scott M.A."/>
            <person name="Spackman E."/>
            <person name="Goraichik I."/>
            <person name="Dimitrov K.M."/>
            <person name="Suarez D.L."/>
            <person name="Swayne D.E."/>
        </authorList>
    </citation>
    <scope>NUCLEOTIDE SEQUENCE [LARGE SCALE GENOMIC DNA]</scope>
    <source>
        <strain evidence="2 3">B5P</strain>
    </source>
</reference>
<evidence type="ECO:0000313" key="2">
    <source>
        <dbReference type="EMBL" id="SMH56876.1"/>
    </source>
</evidence>
<name>A0A1X7PYT8_9HYPH</name>
<evidence type="ECO:0008006" key="4">
    <source>
        <dbReference type="Google" id="ProtNLM"/>
    </source>
</evidence>
<dbReference type="PANTHER" id="PTHR43941">
    <property type="entry name" value="STRUCTURAL MAINTENANCE OF CHROMOSOMES PROTEIN 2"/>
    <property type="match status" value="1"/>
</dbReference>
<gene>
    <name evidence="2" type="ORF">SAMN02982922_5615</name>
</gene>
<dbReference type="GO" id="GO:0000793">
    <property type="term" value="C:condensed chromosome"/>
    <property type="evidence" value="ECO:0007669"/>
    <property type="project" value="TreeGrafter"/>
</dbReference>
<feature type="coiled-coil region" evidence="1">
    <location>
        <begin position="570"/>
        <end position="604"/>
    </location>
</feature>
<protein>
    <recommendedName>
        <fullName evidence="4">Sulfotransferase family protein</fullName>
    </recommendedName>
</protein>
<feature type="coiled-coil region" evidence="1">
    <location>
        <begin position="294"/>
        <end position="342"/>
    </location>
</feature>